<feature type="transmembrane region" description="Helical" evidence="3">
    <location>
        <begin position="1846"/>
        <end position="1865"/>
    </location>
</feature>
<feature type="region of interest" description="Disordered" evidence="2">
    <location>
        <begin position="174"/>
        <end position="196"/>
    </location>
</feature>
<sequence length="1866" mass="206824">MSNSMTAENQHMGCKRQNICARGAFENCQFATSIFNGPVTVKTVTNITVNRSGKKKAAASWKVTEEGSTQSSKDKIDENGPSGSSSQKTMQGPNQSCKSGDGFDDAHTEIPVRNSEKRLKTAACHDVTQLDAVPIPINRIDPSDVGPQPHDAEFHHDMMSFDCDGHRDYTPDSSYLSDWSSDSEQEREPTLEQQERSRLTSQELMAYKFFILQHPLCNQRCHEEWEEWELGPEGVGSWGVWELAPEGGALGVLMGEGWFLKVLGRWFLRPEHAEKFFGFQDSDGSSKQKTLELRRAAEKGQLPSLQEVASPAEQQKMEPFGPLLVEKEEQEIAEPCQKAVAQGQPKVYKYFTFRLVSAADNSSVEKPKGLLIGQKVGSIDFASFDPAITLEELFGTELSGAALLEQMLLWFQDTELSTLPWYSSDGEPKNRNIIKAPQSRAIQESTIARYMTRIYNEGLSQVVSGEAIMKWRNQERAYPVAALGFNHRAESFYRCDEEDPKNKNVTDTRLRGLKKVRVLHFLTPECVLHKIVSLLNQFHEGSAQNHFDVMQEALQLEMAWKANCHVTKMNTYNPRYQASYEDFFLSKSASAEFSGFFKSKDSFYKTIAIVHQLQIYSIYNRVASWSNAFVDFLDPRYNPHTCISQMHALGVLIVNALKKSCTKEKIGVILFEALKACVGLLVPSCQQSLSRCSGRSLSFAFPKGGAEASRTMNLINISMESSAVSRKMLRDAGDATSGGEAAAKAKATSKNDVSLFVKKELASVPSLDIQLKPGEVKKLRQIQPEMPSTEPEHAENSEQSEQSSKADADEDAAEPAAKRQRTGAKSKMNQKKRQFKAYSDDEKAFFRSSTEAQFGDMRPITALEDMIQALDYGLALLVKDGVISQKDVNSERVLSTYGFCASLFFEFCWQGKVAVNGREFRQWSALRGEIQATLMATNDQLESPMDAMGLASYSGSESQAQNTKCMNPLQLADLLCQSLLKEPVTSVIWDSEDPDEVVLKSIANCMAAKKLGEPVRAFVTSSLHLPLPMHQAVQLALQQVFAVPAGENLSLSDLTSISFASINEKLPAAWCGFAFDVSTAFAERQRFVEGTDEVFGTSDNLQLFVQLRTKYLLAILKEVLPVKEISGVSQEKKDFLVELASISQKSKDFDMLVVFDAIQFARTWAREWASLLEKASNLVDLRQVLKEMKNLNTSALNVDEQQAPHAQRLSLDSVRVLKEASMTLGNGDGVKADAKEEAEAAEDVEGKATSVPVSADMTVQDVNHFRDRELMHSLQVLEFSKDATEMNIFQGMSEAAATKSASRSMGPLFVKILEKKMEILQWELYELLKKDEQNVQFNLSGSNKKDQVKISVPVSQSLCMPFAGNISVSDAASGGNKPHLLGSLFGLNFYIQPKPLDVQLVDFVVPAWAAKPAAKADGCFFVQKTVTASFVAAKPSADALPASISLHLVTDDFGIHPNKRSLEEMVQKYQESGGGGCWGTIDMQVLETKEEKKRKKAFETAGDREKLQLQVDAAEGELSRLQEVESEEKQVKEAIDKALSKCSLPSSIPLTVLTLTEPAEKGARAKAMQEQMKQAKAKLATMDGEDASVEEPRGLDKLTYPGIPHNTIGAQAAISVLRKNGTLAQPKKAAKGKKDDKAITQSEMKKLGKHILKCWALPAMCQTTVLIREDPTETFVVGGEHPGKSILSTKEGTPKLAKEDLAMVHCCTMLKGIDSVGGGYQIQQLPRRRLVDADLELHAMADVLDCCVKGAGDRPPLCLAMDCHGSFHKVHDMLLGILPLSEFCDLPMLKNCHLSSSSLRVPCFPFRHLIYKDEDRPMFPCLDPKHILKAVSRSLRSSARTLRMCLLLLWMFVTVFITFINVYIIC</sequence>
<dbReference type="Proteomes" id="UP001152797">
    <property type="component" value="Unassembled WGS sequence"/>
</dbReference>
<organism evidence="4">
    <name type="scientific">Cladocopium goreaui</name>
    <dbReference type="NCBI Taxonomy" id="2562237"/>
    <lineage>
        <taxon>Eukaryota</taxon>
        <taxon>Sar</taxon>
        <taxon>Alveolata</taxon>
        <taxon>Dinophyceae</taxon>
        <taxon>Suessiales</taxon>
        <taxon>Symbiodiniaceae</taxon>
        <taxon>Cladocopium</taxon>
    </lineage>
</organism>
<comment type="caution">
    <text evidence="4">The sequence shown here is derived from an EMBL/GenBank/DDBJ whole genome shotgun (WGS) entry which is preliminary data.</text>
</comment>
<feature type="compositionally biased region" description="Basic and acidic residues" evidence="2">
    <location>
        <begin position="184"/>
        <end position="196"/>
    </location>
</feature>
<dbReference type="EMBL" id="CAMXCT020006515">
    <property type="protein sequence ID" value="CAL1168509.1"/>
    <property type="molecule type" value="Genomic_DNA"/>
</dbReference>
<dbReference type="EMBL" id="CAMXCT030006515">
    <property type="protein sequence ID" value="CAL4802446.1"/>
    <property type="molecule type" value="Genomic_DNA"/>
</dbReference>
<accession>A0A9P1GL83</accession>
<evidence type="ECO:0000313" key="4">
    <source>
        <dbReference type="EMBL" id="CAI4015134.1"/>
    </source>
</evidence>
<evidence type="ECO:0000256" key="3">
    <source>
        <dbReference type="SAM" id="Phobius"/>
    </source>
</evidence>
<evidence type="ECO:0000313" key="5">
    <source>
        <dbReference type="EMBL" id="CAL1168509.1"/>
    </source>
</evidence>
<keyword evidence="6" id="KW-1185">Reference proteome</keyword>
<keyword evidence="1" id="KW-0175">Coiled coil</keyword>
<keyword evidence="3" id="KW-0472">Membrane</keyword>
<feature type="compositionally biased region" description="Polar residues" evidence="2">
    <location>
        <begin position="81"/>
        <end position="98"/>
    </location>
</feature>
<keyword evidence="3" id="KW-0812">Transmembrane</keyword>
<feature type="region of interest" description="Disordered" evidence="2">
    <location>
        <begin position="784"/>
        <end position="835"/>
    </location>
</feature>
<evidence type="ECO:0000256" key="2">
    <source>
        <dbReference type="SAM" id="MobiDB-lite"/>
    </source>
</evidence>
<reference evidence="5" key="2">
    <citation type="submission" date="2024-04" db="EMBL/GenBank/DDBJ databases">
        <authorList>
            <person name="Chen Y."/>
            <person name="Shah S."/>
            <person name="Dougan E. K."/>
            <person name="Thang M."/>
            <person name="Chan C."/>
        </authorList>
    </citation>
    <scope>NUCLEOTIDE SEQUENCE [LARGE SCALE GENOMIC DNA]</scope>
</reference>
<name>A0A9P1GL83_9DINO</name>
<feature type="compositionally biased region" description="Basic and acidic residues" evidence="2">
    <location>
        <begin position="104"/>
        <end position="119"/>
    </location>
</feature>
<keyword evidence="3" id="KW-1133">Transmembrane helix</keyword>
<evidence type="ECO:0000256" key="1">
    <source>
        <dbReference type="SAM" id="Coils"/>
    </source>
</evidence>
<gene>
    <name evidence="4" type="ORF">C1SCF055_LOCUS39982</name>
</gene>
<feature type="coiled-coil region" evidence="1">
    <location>
        <begin position="1504"/>
        <end position="1541"/>
    </location>
</feature>
<feature type="compositionally biased region" description="Basic residues" evidence="2">
    <location>
        <begin position="818"/>
        <end position="835"/>
    </location>
</feature>
<feature type="region of interest" description="Disordered" evidence="2">
    <location>
        <begin position="51"/>
        <end position="120"/>
    </location>
</feature>
<dbReference type="OrthoDB" id="437394at2759"/>
<protein>
    <submittedName>
        <fullName evidence="4">Uncharacterized protein</fullName>
    </submittedName>
</protein>
<proteinExistence type="predicted"/>
<reference evidence="4" key="1">
    <citation type="submission" date="2022-10" db="EMBL/GenBank/DDBJ databases">
        <authorList>
            <person name="Chen Y."/>
            <person name="Dougan E. K."/>
            <person name="Chan C."/>
            <person name="Rhodes N."/>
            <person name="Thang M."/>
        </authorList>
    </citation>
    <scope>NUCLEOTIDE SEQUENCE</scope>
</reference>
<evidence type="ECO:0000313" key="6">
    <source>
        <dbReference type="Proteomes" id="UP001152797"/>
    </source>
</evidence>
<dbReference type="EMBL" id="CAMXCT010006515">
    <property type="protein sequence ID" value="CAI4015134.1"/>
    <property type="molecule type" value="Genomic_DNA"/>
</dbReference>